<dbReference type="Gene3D" id="2.130.10.30">
    <property type="entry name" value="Regulator of chromosome condensation 1/beta-lactamase-inhibitor protein II"/>
    <property type="match status" value="1"/>
</dbReference>
<dbReference type="Pfam" id="PF12796">
    <property type="entry name" value="Ank_2"/>
    <property type="match status" value="1"/>
</dbReference>
<gene>
    <name evidence="6" type="ORF">DOTSEDRAFT_68231</name>
</gene>
<dbReference type="InterPro" id="IPR009091">
    <property type="entry name" value="RCC1/BLIP-II"/>
</dbReference>
<dbReference type="InterPro" id="IPR051625">
    <property type="entry name" value="Signaling_Regulatory_Domain"/>
</dbReference>
<dbReference type="SMART" id="SM00248">
    <property type="entry name" value="ANK"/>
    <property type="match status" value="2"/>
</dbReference>
<keyword evidence="1" id="KW-0677">Repeat</keyword>
<feature type="compositionally biased region" description="Low complexity" evidence="4">
    <location>
        <begin position="1560"/>
        <end position="1571"/>
    </location>
</feature>
<organism evidence="6 7">
    <name type="scientific">Dothistroma septosporum (strain NZE10 / CBS 128990)</name>
    <name type="common">Red band needle blight fungus</name>
    <name type="synonym">Mycosphaerella pini</name>
    <dbReference type="NCBI Taxonomy" id="675120"/>
    <lineage>
        <taxon>Eukaryota</taxon>
        <taxon>Fungi</taxon>
        <taxon>Dikarya</taxon>
        <taxon>Ascomycota</taxon>
        <taxon>Pezizomycotina</taxon>
        <taxon>Dothideomycetes</taxon>
        <taxon>Dothideomycetidae</taxon>
        <taxon>Mycosphaerellales</taxon>
        <taxon>Mycosphaerellaceae</taxon>
        <taxon>Dothistroma</taxon>
    </lineage>
</organism>
<feature type="domain" description="BTB" evidence="5">
    <location>
        <begin position="915"/>
        <end position="982"/>
    </location>
</feature>
<feature type="region of interest" description="Disordered" evidence="4">
    <location>
        <begin position="1253"/>
        <end position="1277"/>
    </location>
</feature>
<feature type="repeat" description="RCC1" evidence="3">
    <location>
        <begin position="390"/>
        <end position="449"/>
    </location>
</feature>
<feature type="region of interest" description="Disordered" evidence="4">
    <location>
        <begin position="1147"/>
        <end position="1177"/>
    </location>
</feature>
<evidence type="ECO:0000256" key="4">
    <source>
        <dbReference type="SAM" id="MobiDB-lite"/>
    </source>
</evidence>
<dbReference type="SMART" id="SM00225">
    <property type="entry name" value="BTB"/>
    <property type="match status" value="1"/>
</dbReference>
<reference evidence="7" key="1">
    <citation type="journal article" date="2012" name="PLoS Genet.">
        <title>The genomes of the fungal plant pathogens Cladosporium fulvum and Dothistroma septosporum reveal adaptation to different hosts and lifestyles but also signatures of common ancestry.</title>
        <authorList>
            <person name="de Wit P.J.G.M."/>
            <person name="van der Burgt A."/>
            <person name="Oekmen B."/>
            <person name="Stergiopoulos I."/>
            <person name="Abd-Elsalam K.A."/>
            <person name="Aerts A.L."/>
            <person name="Bahkali A.H."/>
            <person name="Beenen H.G."/>
            <person name="Chettri P."/>
            <person name="Cox M.P."/>
            <person name="Datema E."/>
            <person name="de Vries R.P."/>
            <person name="Dhillon B."/>
            <person name="Ganley A.R."/>
            <person name="Griffiths S.A."/>
            <person name="Guo Y."/>
            <person name="Hamelin R.C."/>
            <person name="Henrissat B."/>
            <person name="Kabir M.S."/>
            <person name="Jashni M.K."/>
            <person name="Kema G."/>
            <person name="Klaubauf S."/>
            <person name="Lapidus A."/>
            <person name="Levasseur A."/>
            <person name="Lindquist E."/>
            <person name="Mehrabi R."/>
            <person name="Ohm R.A."/>
            <person name="Owen T.J."/>
            <person name="Salamov A."/>
            <person name="Schwelm A."/>
            <person name="Schijlen E."/>
            <person name="Sun H."/>
            <person name="van den Burg H.A."/>
            <person name="van Ham R.C.H.J."/>
            <person name="Zhang S."/>
            <person name="Goodwin S.B."/>
            <person name="Grigoriev I.V."/>
            <person name="Collemare J."/>
            <person name="Bradshaw R.E."/>
        </authorList>
    </citation>
    <scope>NUCLEOTIDE SEQUENCE [LARGE SCALE GENOMIC DNA]</scope>
    <source>
        <strain evidence="7">NZE10 / CBS 128990</strain>
    </source>
</reference>
<dbReference type="SUPFAM" id="SSF50985">
    <property type="entry name" value="RCC1/BLIP-II"/>
    <property type="match status" value="1"/>
</dbReference>
<dbReference type="STRING" id="675120.N1Q3W1"/>
<feature type="compositionally biased region" description="Low complexity" evidence="4">
    <location>
        <begin position="1378"/>
        <end position="1388"/>
    </location>
</feature>
<feature type="region of interest" description="Disordered" evidence="4">
    <location>
        <begin position="1516"/>
        <end position="1571"/>
    </location>
</feature>
<dbReference type="PROSITE" id="PS50097">
    <property type="entry name" value="BTB"/>
    <property type="match status" value="1"/>
</dbReference>
<dbReference type="EMBL" id="KB446535">
    <property type="protein sequence ID" value="EME49375.1"/>
    <property type="molecule type" value="Genomic_DNA"/>
</dbReference>
<evidence type="ECO:0000313" key="7">
    <source>
        <dbReference type="Proteomes" id="UP000016933"/>
    </source>
</evidence>
<dbReference type="OMA" id="FEFVLRY"/>
<dbReference type="PROSITE" id="PS50012">
    <property type="entry name" value="RCC1_3"/>
    <property type="match status" value="2"/>
</dbReference>
<feature type="compositionally biased region" description="Low complexity" evidence="4">
    <location>
        <begin position="32"/>
        <end position="57"/>
    </location>
</feature>
<dbReference type="InterPro" id="IPR036770">
    <property type="entry name" value="Ankyrin_rpt-contain_sf"/>
</dbReference>
<feature type="compositionally biased region" description="Polar residues" evidence="4">
    <location>
        <begin position="1354"/>
        <end position="1364"/>
    </location>
</feature>
<dbReference type="CDD" id="cd18186">
    <property type="entry name" value="BTB_POZ_ZBTB_KLHL-like"/>
    <property type="match status" value="1"/>
</dbReference>
<evidence type="ECO:0000256" key="1">
    <source>
        <dbReference type="ARBA" id="ARBA00022737"/>
    </source>
</evidence>
<feature type="compositionally biased region" description="Polar residues" evidence="4">
    <location>
        <begin position="1147"/>
        <end position="1169"/>
    </location>
</feature>
<dbReference type="HOGENOM" id="CLU_002285_0_0_1"/>
<evidence type="ECO:0000256" key="2">
    <source>
        <dbReference type="PROSITE-ProRule" id="PRU00023"/>
    </source>
</evidence>
<dbReference type="Gene3D" id="1.25.40.20">
    <property type="entry name" value="Ankyrin repeat-containing domain"/>
    <property type="match status" value="1"/>
</dbReference>
<proteinExistence type="predicted"/>
<dbReference type="eggNOG" id="KOG0783">
    <property type="taxonomic scope" value="Eukaryota"/>
</dbReference>
<dbReference type="OrthoDB" id="1893551at2759"/>
<dbReference type="Proteomes" id="UP000016933">
    <property type="component" value="Unassembled WGS sequence"/>
</dbReference>
<evidence type="ECO:0000259" key="5">
    <source>
        <dbReference type="PROSITE" id="PS50097"/>
    </source>
</evidence>
<dbReference type="SUPFAM" id="SSF48403">
    <property type="entry name" value="Ankyrin repeat"/>
    <property type="match status" value="1"/>
</dbReference>
<feature type="compositionally biased region" description="Polar residues" evidence="4">
    <location>
        <begin position="1417"/>
        <end position="1427"/>
    </location>
</feature>
<dbReference type="SUPFAM" id="SSF54695">
    <property type="entry name" value="POZ domain"/>
    <property type="match status" value="1"/>
</dbReference>
<feature type="compositionally biased region" description="Polar residues" evidence="4">
    <location>
        <begin position="1389"/>
        <end position="1409"/>
    </location>
</feature>
<evidence type="ECO:0000256" key="3">
    <source>
        <dbReference type="PROSITE-ProRule" id="PRU00235"/>
    </source>
</evidence>
<feature type="region of interest" description="Disordered" evidence="4">
    <location>
        <begin position="32"/>
        <end position="71"/>
    </location>
</feature>
<feature type="region of interest" description="Disordered" evidence="4">
    <location>
        <begin position="1299"/>
        <end position="1457"/>
    </location>
</feature>
<name>N1Q3W1_DOTSN</name>
<feature type="region of interest" description="Disordered" evidence="4">
    <location>
        <begin position="191"/>
        <end position="220"/>
    </location>
</feature>
<dbReference type="Pfam" id="PF13540">
    <property type="entry name" value="RCC1_2"/>
    <property type="match status" value="1"/>
</dbReference>
<feature type="compositionally biased region" description="Basic residues" evidence="4">
    <location>
        <begin position="1527"/>
        <end position="1537"/>
    </location>
</feature>
<evidence type="ECO:0000313" key="6">
    <source>
        <dbReference type="EMBL" id="EME49375.1"/>
    </source>
</evidence>
<feature type="compositionally biased region" description="Polar residues" evidence="4">
    <location>
        <begin position="1436"/>
        <end position="1457"/>
    </location>
</feature>
<dbReference type="InterPro" id="IPR000210">
    <property type="entry name" value="BTB/POZ_dom"/>
</dbReference>
<protein>
    <recommendedName>
        <fullName evidence="5">BTB domain-containing protein</fullName>
    </recommendedName>
</protein>
<feature type="region of interest" description="Disordered" evidence="4">
    <location>
        <begin position="1195"/>
        <end position="1227"/>
    </location>
</feature>
<feature type="repeat" description="ANK" evidence="2">
    <location>
        <begin position="124"/>
        <end position="156"/>
    </location>
</feature>
<dbReference type="PANTHER" id="PTHR22872:SF2">
    <property type="entry name" value="INHIBITOR OF BRUTON TYROSINE KINASE"/>
    <property type="match status" value="1"/>
</dbReference>
<feature type="repeat" description="RCC1" evidence="3">
    <location>
        <begin position="336"/>
        <end position="389"/>
    </location>
</feature>
<dbReference type="InterPro" id="IPR000408">
    <property type="entry name" value="Reg_chr_condens"/>
</dbReference>
<dbReference type="PANTHER" id="PTHR22872">
    <property type="entry name" value="BTK-BINDING PROTEIN-RELATED"/>
    <property type="match status" value="1"/>
</dbReference>
<feature type="compositionally biased region" description="Gly residues" evidence="4">
    <location>
        <begin position="1538"/>
        <end position="1547"/>
    </location>
</feature>
<keyword evidence="2" id="KW-0040">ANK repeat</keyword>
<dbReference type="InterPro" id="IPR002110">
    <property type="entry name" value="Ankyrin_rpt"/>
</dbReference>
<dbReference type="PROSITE" id="PS50088">
    <property type="entry name" value="ANK_REPEAT"/>
    <property type="match status" value="1"/>
</dbReference>
<reference evidence="6 7" key="2">
    <citation type="journal article" date="2012" name="PLoS Pathog.">
        <title>Diverse lifestyles and strategies of plant pathogenesis encoded in the genomes of eighteen Dothideomycetes fungi.</title>
        <authorList>
            <person name="Ohm R.A."/>
            <person name="Feau N."/>
            <person name="Henrissat B."/>
            <person name="Schoch C.L."/>
            <person name="Horwitz B.A."/>
            <person name="Barry K.W."/>
            <person name="Condon B.J."/>
            <person name="Copeland A.C."/>
            <person name="Dhillon B."/>
            <person name="Glaser F."/>
            <person name="Hesse C.N."/>
            <person name="Kosti I."/>
            <person name="LaButti K."/>
            <person name="Lindquist E.A."/>
            <person name="Lucas S."/>
            <person name="Salamov A.A."/>
            <person name="Bradshaw R.E."/>
            <person name="Ciuffetti L."/>
            <person name="Hamelin R.C."/>
            <person name="Kema G.H.J."/>
            <person name="Lawrence C."/>
            <person name="Scott J.A."/>
            <person name="Spatafora J.W."/>
            <person name="Turgeon B.G."/>
            <person name="de Wit P.J.G.M."/>
            <person name="Zhong S."/>
            <person name="Goodwin S.B."/>
            <person name="Grigoriev I.V."/>
        </authorList>
    </citation>
    <scope>NUCLEOTIDE SEQUENCE [LARGE SCALE GENOMIC DNA]</scope>
    <source>
        <strain evidence="7">NZE10 / CBS 128990</strain>
    </source>
</reference>
<dbReference type="Pfam" id="PF00651">
    <property type="entry name" value="BTB"/>
    <property type="match status" value="1"/>
</dbReference>
<keyword evidence="7" id="KW-1185">Reference proteome</keyword>
<sequence length="1571" mass="172860">MISLLWKAFYDDDVEAFRQLLEAAANNARPLAARGGSSHHSGAVASPAQFGTSPMTTRSRRTATPRSAANAGAALTKDNINMLDAAGMTLLHHAASSVNETAIEFATALVEHPLIDLYVQDEENGWTALHRAFYFGNITIARAILDRDAGVAISKLRGNSRPTLSLVKVKDKEGLGPLDLYAATIKDRTLRPETLPRRRSGSNGSDDERPMIELSDGQGPSSVRIPFLDVHGDQLFHFGSNRNVSLGFGDQDDRQFPERVNLRRPEHLVRHFYEEHLNQHESRWSSHDPAYQRKADSVSTMWVEDIPWMPKARPLEIQDVHMSKLHTAVLTTDPQANLYVCGHGQGGRLGTGDERTRFHFECIEGGALAGKHIATVALGQNHTLALSDDGEIFSWGNNAYGQLGYNLPKTPNDEDPISTIPQQIFGTLKRETVVGVAASRVHSVAHTSASLYVMGKNDGQLGIVDSDSRSLDMQVTPRRVAAALFTSPIASVTAIDSATICLLENHDVWVFANYGYAKVPFPLDGFTNYFLRQSFLVTTYDSGPNRISKVTAERDTICALSTRGEIYTVSISQRQDIKASVSTTNPTKIRGAISTPQRIWSPKKSSMAARDVGLDADGSIILSTEEGSVWKRTKRATMKDASNVATSEYKPKDYKFSRVPGLTRVMAVRSSGHGAYAAIRRDCDVLQTQVVVEDPTLWKDLFPLLSLAQLIDHNIESEDDTSRHRFWQGTKRPNEISLLKKAILGSADIDADLQSLFENGWNSPNTKYDALLATTSSEVRIPVHRWLLTARSRVLRKGFSNLCETSTFTIPDFARSELDPEGRVVVTFQGYDLLTILDLALYLYTDTVVDFWHFVKTAPKMAYSYRQVRTELMKIAAKLELTKLEPAVRQMVEPRPCLDMDMEVAHNDPAYFYDGDIVIELEDEEVKVHSTLMRRRCPFFEGMLMGRSRGGWLAGRGDDTEVNVDLKHINSRTFGLVLRHIYCDSGEELFDGVVSADTDDFLDSVLDVLSAANELMLDRLQQIAQAAIGRFVNVRNVCDLLNAIAPSSVREFKDAGLEYLCLNLEAMLQGQYLGGLDEDLLFDLDEVVRENQLAYMPFAKSGRAARELLAQHPELAAITDQNKRAKVDNIALKAKYDRFATFTPGSLDSDSAASPMQTKNRRPSSNTAKAASDQPLLKARASTKDMMFDMDEEVDSGIASPQVSPSIRPMPSARGPDAQSTPPEEAWFNSRGKALLSPGLTAQSMNDGFITPRTPISPLMVGKTPPSTGRPWTLTPLPGQKTEMKAIMAQTISGRNSSIAQGLAAAKRSEDSMDVPAPFRLPGPKMSQKDRKRMQQVQQASLRASPAPEEQEAKSFSWQAVSNQKRPDLKDVIEGEPASRASPSRSPSIPTLTTRQTVANPKASTSNKPAISPGSPALQQRSVSENKTMPKPGTKGKSQATSVLPFSTSKPIPQSVRHQSIVDPAWGLSMSEIVAQQELEKNAIKEAAAKRDLQEIQAEQEFQEWWEKESARVQQAEQRAAAVATKTSKRNRARGGRSGRGGKGTSGKGREHVVNDGDDSSATSSATNVAQ</sequence>
<dbReference type="Gene3D" id="3.30.710.10">
    <property type="entry name" value="Potassium Channel Kv1.1, Chain A"/>
    <property type="match status" value="2"/>
</dbReference>
<accession>N1Q3W1</accession>
<dbReference type="InterPro" id="IPR011333">
    <property type="entry name" value="SKP1/BTB/POZ_sf"/>
</dbReference>